<name>A0AAJ7UB76_PETMA</name>
<feature type="region of interest" description="Disordered" evidence="1">
    <location>
        <begin position="308"/>
        <end position="333"/>
    </location>
</feature>
<dbReference type="PANTHER" id="PTHR13490:SF0">
    <property type="entry name" value="SMALL RIBOSOMAL SUBUNIT PROTEIN MS35"/>
    <property type="match status" value="1"/>
</dbReference>
<dbReference type="AlphaFoldDB" id="A0AAJ7UB76"/>
<dbReference type="Pfam" id="PF10213">
    <property type="entry name" value="MRP-S28"/>
    <property type="match status" value="1"/>
</dbReference>
<proteinExistence type="predicted"/>
<dbReference type="Proteomes" id="UP001318040">
    <property type="component" value="Chromosome 60"/>
</dbReference>
<dbReference type="GO" id="GO:0003735">
    <property type="term" value="F:structural constituent of ribosome"/>
    <property type="evidence" value="ECO:0007669"/>
    <property type="project" value="InterPro"/>
</dbReference>
<keyword evidence="3" id="KW-1185">Reference proteome</keyword>
<dbReference type="GO" id="GO:0005763">
    <property type="term" value="C:mitochondrial small ribosomal subunit"/>
    <property type="evidence" value="ECO:0007669"/>
    <property type="project" value="TreeGrafter"/>
</dbReference>
<evidence type="ECO:0000256" key="1">
    <source>
        <dbReference type="SAM" id="MobiDB-lite"/>
    </source>
</evidence>
<organism evidence="3 4">
    <name type="scientific">Petromyzon marinus</name>
    <name type="common">Sea lamprey</name>
    <dbReference type="NCBI Taxonomy" id="7757"/>
    <lineage>
        <taxon>Eukaryota</taxon>
        <taxon>Metazoa</taxon>
        <taxon>Chordata</taxon>
        <taxon>Craniata</taxon>
        <taxon>Vertebrata</taxon>
        <taxon>Cyclostomata</taxon>
        <taxon>Hyperoartia</taxon>
        <taxon>Petromyzontiformes</taxon>
        <taxon>Petromyzontidae</taxon>
        <taxon>Petromyzon</taxon>
    </lineage>
</organism>
<feature type="compositionally biased region" description="Low complexity" evidence="1">
    <location>
        <begin position="41"/>
        <end position="50"/>
    </location>
</feature>
<dbReference type="GO" id="GO:0032543">
    <property type="term" value="P:mitochondrial translation"/>
    <property type="evidence" value="ECO:0007669"/>
    <property type="project" value="InterPro"/>
</dbReference>
<protein>
    <submittedName>
        <fullName evidence="4">28S ribosomal protein S35, mitochondrial</fullName>
    </submittedName>
</protein>
<keyword evidence="4" id="KW-0687">Ribonucleoprotein</keyword>
<feature type="region of interest" description="Disordered" evidence="1">
    <location>
        <begin position="41"/>
        <end position="79"/>
    </location>
</feature>
<dbReference type="KEGG" id="pmrn:116955507"/>
<dbReference type="RefSeq" id="XP_032832529.1">
    <property type="nucleotide sequence ID" value="XM_032976638.1"/>
</dbReference>
<reference evidence="4" key="1">
    <citation type="submission" date="2025-08" db="UniProtKB">
        <authorList>
            <consortium name="RefSeq"/>
        </authorList>
    </citation>
    <scope>IDENTIFICATION</scope>
    <source>
        <tissue evidence="4">Sperm</tissue>
    </source>
</reference>
<dbReference type="InterPro" id="IPR019349">
    <property type="entry name" value="Ribosomal_mS35_mit"/>
</dbReference>
<dbReference type="InterPro" id="IPR039848">
    <property type="entry name" value="Ribosomal_mS35_mt"/>
</dbReference>
<dbReference type="CTD" id="60488"/>
<accession>A0AAJ7UB76</accession>
<gene>
    <name evidence="4" type="primary">MRPS35</name>
</gene>
<evidence type="ECO:0000313" key="4">
    <source>
        <dbReference type="RefSeq" id="XP_032832529.1"/>
    </source>
</evidence>
<feature type="domain" description="Small ribosomal subunit protein mS35 mitochondrial conserved" evidence="2">
    <location>
        <begin position="185"/>
        <end position="271"/>
    </location>
</feature>
<keyword evidence="4" id="KW-0689">Ribosomal protein</keyword>
<dbReference type="PANTHER" id="PTHR13490">
    <property type="entry name" value="MITOCHONDRIAL 28S RIBOSOMAL PROTEIN S28"/>
    <property type="match status" value="1"/>
</dbReference>
<evidence type="ECO:0000259" key="2">
    <source>
        <dbReference type="Pfam" id="PF10213"/>
    </source>
</evidence>
<evidence type="ECO:0000313" key="3">
    <source>
        <dbReference type="Proteomes" id="UP001318040"/>
    </source>
</evidence>
<sequence length="367" mass="41337">MAASMLRRADRASCRLLTLRLYPPHADISLPLRLLARGLAASSSSPSSSSTGGGGGGSSSKRKSPFRKGGEGSYKGVRQPEKWRLRIENSTLRSERMKPDQDWSNVYATAASFKPAAVPLPLRMGYPLRNAAPPDKWGNLELIKVANFLHLTPPAIEKHCAALKEFCTEWPAGLDSDEKCEEYFPLEVQSTDYVSAGPSLRNANARIVNLSVRLSSLKLDDHARRKLVKLVGDRYDKATDVLAIRTERCPVRKQNHDYAMYLLTILYYESCKVEPWEAEKTDADQEEYVWEKSPSERNLAELLSRIRQSRGKAEEEEEAPSDPRLPMPNDVESYRKTVTELKNLGDTEDRIAAYKDSVKRLLRLRAQ</sequence>